<protein>
    <submittedName>
        <fullName evidence="3">Alpha-1,2-mannosidase</fullName>
    </submittedName>
</protein>
<dbReference type="EMBL" id="JBITDC010000001">
    <property type="protein sequence ID" value="MFI5673080.1"/>
    <property type="molecule type" value="Genomic_DNA"/>
</dbReference>
<sequence length="477" mass="53138">MSMNNNGIAATFADLSVNPPLLSNADVRHQQARFARSHLALDTGGALTLDFNVEDPNEIPRARLAITARVPEPGASPGHTPIDVLFRGEALAHEFTVPGDDLSQIHLFEVPARLLRPSGNILEIRASREVSGTLQLYRITVDSVRDGDRSERSLAAVTTRHPVFAFDTHRRSPFSSVSWNEWARLLVHIDWDESSLPAQLSWRGEDGSESAISIQPDMCGFYGYYRAADGTAYEYRGRLNRTWSLTEGIPDGYENISTSALRHFRTEEGQDGGRHGSSELRLWVDDGGAPKARVAWRDQRGSSGVAVMQTASAEPEVTDVKASDEDAEEGAWADFLNDDSEYKWLAREDTAHVDFTLALPTALSSYTLRSAWDDPENDPRDWALKGSHDGDHWVILDRRIDETFPHRFQAREFFVPTGAAAYRHYRLDFTRNAGGTETHLAQVRFLEALTGQAFGYYQPVNGDPIPYRGTPVPEPTT</sequence>
<dbReference type="Proteomes" id="UP001612415">
    <property type="component" value="Unassembled WGS sequence"/>
</dbReference>
<reference evidence="3 4" key="1">
    <citation type="submission" date="2024-10" db="EMBL/GenBank/DDBJ databases">
        <title>The Natural Products Discovery Center: Release of the First 8490 Sequenced Strains for Exploring Actinobacteria Biosynthetic Diversity.</title>
        <authorList>
            <person name="Kalkreuter E."/>
            <person name="Kautsar S.A."/>
            <person name="Yang D."/>
            <person name="Bader C.D."/>
            <person name="Teijaro C.N."/>
            <person name="Fluegel L."/>
            <person name="Davis C.M."/>
            <person name="Simpson J.R."/>
            <person name="Lauterbach L."/>
            <person name="Steele A.D."/>
            <person name="Gui C."/>
            <person name="Meng S."/>
            <person name="Li G."/>
            <person name="Viehrig K."/>
            <person name="Ye F."/>
            <person name="Su P."/>
            <person name="Kiefer A.F."/>
            <person name="Nichols A."/>
            <person name="Cepeda A.J."/>
            <person name="Yan W."/>
            <person name="Fan B."/>
            <person name="Jiang Y."/>
            <person name="Adhikari A."/>
            <person name="Zheng C.-J."/>
            <person name="Schuster L."/>
            <person name="Cowan T.M."/>
            <person name="Smanski M.J."/>
            <person name="Chevrette M.G."/>
            <person name="De Carvalho L.P.S."/>
            <person name="Shen B."/>
        </authorList>
    </citation>
    <scope>NUCLEOTIDE SEQUENCE [LARGE SCALE GENOMIC DNA]</scope>
    <source>
        <strain evidence="3 4">NPDC051599</strain>
    </source>
</reference>
<comment type="caution">
    <text evidence="3">The sequence shown here is derived from an EMBL/GenBank/DDBJ whole genome shotgun (WGS) entry which is preliminary data.</text>
</comment>
<accession>A0ABW7XSQ1</accession>
<organism evidence="3 4">
    <name type="scientific">Streptomyces cellulosae</name>
    <dbReference type="NCBI Taxonomy" id="1968"/>
    <lineage>
        <taxon>Bacteria</taxon>
        <taxon>Bacillati</taxon>
        <taxon>Actinomycetota</taxon>
        <taxon>Actinomycetes</taxon>
        <taxon>Kitasatosporales</taxon>
        <taxon>Streptomycetaceae</taxon>
        <taxon>Streptomyces</taxon>
    </lineage>
</organism>
<name>A0ABW7XSQ1_STRCE</name>
<gene>
    <name evidence="3" type="ORF">ACIA8P_00190</name>
</gene>
<evidence type="ECO:0000313" key="4">
    <source>
        <dbReference type="Proteomes" id="UP001612415"/>
    </source>
</evidence>
<evidence type="ECO:0000259" key="2">
    <source>
        <dbReference type="Pfam" id="PF17882"/>
    </source>
</evidence>
<evidence type="ECO:0000256" key="1">
    <source>
        <dbReference type="SAM" id="MobiDB-lite"/>
    </source>
</evidence>
<keyword evidence="4" id="KW-1185">Reference proteome</keyword>
<dbReference type="Gene3D" id="2.60.120.260">
    <property type="entry name" value="Galactose-binding domain-like"/>
    <property type="match status" value="1"/>
</dbReference>
<feature type="domain" description="OAA-family lectin sugar binding" evidence="2">
    <location>
        <begin position="165"/>
        <end position="239"/>
    </location>
</feature>
<dbReference type="RefSeq" id="WP_398654150.1">
    <property type="nucleotide sequence ID" value="NZ_JBITDC010000001.1"/>
</dbReference>
<dbReference type="Pfam" id="PF17882">
    <property type="entry name" value="SBD"/>
    <property type="match status" value="1"/>
</dbReference>
<proteinExistence type="predicted"/>
<feature type="region of interest" description="Disordered" evidence="1">
    <location>
        <begin position="298"/>
        <end position="326"/>
    </location>
</feature>
<evidence type="ECO:0000313" key="3">
    <source>
        <dbReference type="EMBL" id="MFI5673080.1"/>
    </source>
</evidence>
<dbReference type="InterPro" id="IPR040964">
    <property type="entry name" value="SBD"/>
</dbReference>